<dbReference type="EMBL" id="AZGZ01000011">
    <property type="protein sequence ID" value="KZZ92347.1"/>
    <property type="molecule type" value="Genomic_DNA"/>
</dbReference>
<evidence type="ECO:0000313" key="3">
    <source>
        <dbReference type="Proteomes" id="UP000242877"/>
    </source>
</evidence>
<name>A0A167Z995_9EURO</name>
<evidence type="ECO:0000256" key="1">
    <source>
        <dbReference type="SAM" id="MobiDB-lite"/>
    </source>
</evidence>
<dbReference type="OrthoDB" id="860at2759"/>
<organism evidence="2 3">
    <name type="scientific">Ascosphaera apis ARSEF 7405</name>
    <dbReference type="NCBI Taxonomy" id="392613"/>
    <lineage>
        <taxon>Eukaryota</taxon>
        <taxon>Fungi</taxon>
        <taxon>Dikarya</taxon>
        <taxon>Ascomycota</taxon>
        <taxon>Pezizomycotina</taxon>
        <taxon>Eurotiomycetes</taxon>
        <taxon>Eurotiomycetidae</taxon>
        <taxon>Onygenales</taxon>
        <taxon>Ascosphaeraceae</taxon>
        <taxon>Ascosphaera</taxon>
    </lineage>
</organism>
<keyword evidence="3" id="KW-1185">Reference proteome</keyword>
<dbReference type="AlphaFoldDB" id="A0A167Z995"/>
<feature type="region of interest" description="Disordered" evidence="1">
    <location>
        <begin position="145"/>
        <end position="176"/>
    </location>
</feature>
<gene>
    <name evidence="2" type="ORF">AAP_03002</name>
</gene>
<comment type="caution">
    <text evidence="2">The sequence shown here is derived from an EMBL/GenBank/DDBJ whole genome shotgun (WGS) entry which is preliminary data.</text>
</comment>
<protein>
    <recommendedName>
        <fullName evidence="4">SprT-like domain-containing protein</fullName>
    </recommendedName>
</protein>
<proteinExistence type="predicted"/>
<dbReference type="VEuPathDB" id="FungiDB:AAP_03002"/>
<reference evidence="2 3" key="1">
    <citation type="journal article" date="2016" name="Genome Biol. Evol.">
        <title>Divergent and convergent evolution of fungal pathogenicity.</title>
        <authorList>
            <person name="Shang Y."/>
            <person name="Xiao G."/>
            <person name="Zheng P."/>
            <person name="Cen K."/>
            <person name="Zhan S."/>
            <person name="Wang C."/>
        </authorList>
    </citation>
    <scope>NUCLEOTIDE SEQUENCE [LARGE SCALE GENOMIC DNA]</scope>
    <source>
        <strain evidence="2 3">ARSEF 7405</strain>
    </source>
</reference>
<sequence length="327" mass="37507">MSMTMPEACKSAIDSMPPDGKKICFEYPDWERSFSDPYLFTILSFKQLSRLLFRNTLRIWPSRKANVHLHWRLGDEIGKTQHGYTSIETVYGRRLVSITLNLDLMVLGNWEGDVLAALIHHMAHAYFLICCGYREPIERLSPMKAGTETTTRSKRIDGLSSGIKPGGGGSKHSCMSKLSRGSKDSCQSDFSFCPSIAPRDMSHDLTHDVTYCTLLFKIDMVLEVPAFNYPNLIQCAPLRAMRPPSMKPLPWSAREPGRSYCDWNSEVLDFPMRDVQVQYSKLVGEKKQDKMIRRSQIIAERRRLHMYGHRIRQCFAMLSGTVLFPRR</sequence>
<accession>A0A167Z995</accession>
<evidence type="ECO:0008006" key="4">
    <source>
        <dbReference type="Google" id="ProtNLM"/>
    </source>
</evidence>
<evidence type="ECO:0000313" key="2">
    <source>
        <dbReference type="EMBL" id="KZZ92347.1"/>
    </source>
</evidence>
<dbReference type="Proteomes" id="UP000242877">
    <property type="component" value="Unassembled WGS sequence"/>
</dbReference>